<reference evidence="1 2" key="1">
    <citation type="journal article" date="2018" name="Sci. Rep.">
        <title>Characterisation of pathogen-specific regions and novel effector candidates in Fusarium oxysporum f. sp. cepae.</title>
        <authorList>
            <person name="Armitage A.D."/>
            <person name="Taylor A."/>
            <person name="Sobczyk M.K."/>
            <person name="Baxter L."/>
            <person name="Greenfield B.P."/>
            <person name="Bates H.J."/>
            <person name="Wilson F."/>
            <person name="Jackson A.C."/>
            <person name="Ott S."/>
            <person name="Harrison R.J."/>
            <person name="Clarkson J.P."/>
        </authorList>
    </citation>
    <scope>NUCLEOTIDE SEQUENCE [LARGE SCALE GENOMIC DNA]</scope>
    <source>
        <strain evidence="1 2">Fp_A8</strain>
    </source>
</reference>
<gene>
    <name evidence="1" type="ORF">BFJ72_g1398</name>
</gene>
<protein>
    <submittedName>
        <fullName evidence="1">Uncharacterized protein</fullName>
    </submittedName>
</protein>
<accession>A0A420U3Y7</accession>
<evidence type="ECO:0000313" key="2">
    <source>
        <dbReference type="Proteomes" id="UP000283569"/>
    </source>
</evidence>
<proteinExistence type="predicted"/>
<dbReference type="EMBL" id="MRDB01000003">
    <property type="protein sequence ID" value="RKL48498.1"/>
    <property type="molecule type" value="Genomic_DNA"/>
</dbReference>
<organism evidence="1 2">
    <name type="scientific">Gibberella intermedia</name>
    <name type="common">Bulb rot disease fungus</name>
    <name type="synonym">Fusarium proliferatum</name>
    <dbReference type="NCBI Taxonomy" id="948311"/>
    <lineage>
        <taxon>Eukaryota</taxon>
        <taxon>Fungi</taxon>
        <taxon>Dikarya</taxon>
        <taxon>Ascomycota</taxon>
        <taxon>Pezizomycotina</taxon>
        <taxon>Sordariomycetes</taxon>
        <taxon>Hypocreomycetidae</taxon>
        <taxon>Hypocreales</taxon>
        <taxon>Nectriaceae</taxon>
        <taxon>Fusarium</taxon>
        <taxon>Fusarium fujikuroi species complex</taxon>
    </lineage>
</organism>
<sequence length="99" mass="11485">MGRVYKFAVDVDLVPVQHKLQYHPTIDANNTQGNIMVYESKLEGIDRIRFQFCIVSEAHIVKRVAGAVNNFVRQFSWDSIICITDPRSPNQHPTWWLLT</sequence>
<evidence type="ECO:0000313" key="1">
    <source>
        <dbReference type="EMBL" id="RKL48498.1"/>
    </source>
</evidence>
<dbReference type="Proteomes" id="UP000283569">
    <property type="component" value="Unassembled WGS sequence"/>
</dbReference>
<dbReference type="AlphaFoldDB" id="A0A420U3Y7"/>
<comment type="caution">
    <text evidence="1">The sequence shown here is derived from an EMBL/GenBank/DDBJ whole genome shotgun (WGS) entry which is preliminary data.</text>
</comment>
<name>A0A420U3Y7_GIBIN</name>